<feature type="transmembrane region" description="Helical" evidence="1">
    <location>
        <begin position="55"/>
        <end position="74"/>
    </location>
</feature>
<keyword evidence="1" id="KW-0472">Membrane</keyword>
<organism evidence="2 3">
    <name type="scientific">Streptomyces lutosisoli</name>
    <dbReference type="NCBI Taxonomy" id="2665721"/>
    <lineage>
        <taxon>Bacteria</taxon>
        <taxon>Bacillati</taxon>
        <taxon>Actinomycetota</taxon>
        <taxon>Actinomycetes</taxon>
        <taxon>Kitasatosporales</taxon>
        <taxon>Streptomycetaceae</taxon>
        <taxon>Streptomyces</taxon>
    </lineage>
</organism>
<keyword evidence="1" id="KW-1133">Transmembrane helix</keyword>
<name>A0ABW2V8I9_9ACTN</name>
<dbReference type="InterPro" id="IPR036259">
    <property type="entry name" value="MFS_trans_sf"/>
</dbReference>
<keyword evidence="3" id="KW-1185">Reference proteome</keyword>
<evidence type="ECO:0000256" key="1">
    <source>
        <dbReference type="SAM" id="Phobius"/>
    </source>
</evidence>
<comment type="caution">
    <text evidence="2">The sequence shown here is derived from an EMBL/GenBank/DDBJ whole genome shotgun (WGS) entry which is preliminary data.</text>
</comment>
<feature type="transmembrane region" description="Helical" evidence="1">
    <location>
        <begin position="21"/>
        <end position="49"/>
    </location>
</feature>
<proteinExistence type="predicted"/>
<sequence>MTAERRHPWGDLRGLKTRTRSTAFSIAWGLCVAVFGGAAPFISTALIAGTGNTESPALMIVVACILTAGGYLWFREPARNVEP</sequence>
<reference evidence="3" key="1">
    <citation type="journal article" date="2019" name="Int. J. Syst. Evol. Microbiol.">
        <title>The Global Catalogue of Microorganisms (GCM) 10K type strain sequencing project: providing services to taxonomists for standard genome sequencing and annotation.</title>
        <authorList>
            <consortium name="The Broad Institute Genomics Platform"/>
            <consortium name="The Broad Institute Genome Sequencing Center for Infectious Disease"/>
            <person name="Wu L."/>
            <person name="Ma J."/>
        </authorList>
    </citation>
    <scope>NUCLEOTIDE SEQUENCE [LARGE SCALE GENOMIC DNA]</scope>
    <source>
        <strain evidence="3">CGMCC 4.7198</strain>
    </source>
</reference>
<evidence type="ECO:0000313" key="3">
    <source>
        <dbReference type="Proteomes" id="UP001596957"/>
    </source>
</evidence>
<dbReference type="EMBL" id="JBHTEC010000001">
    <property type="protein sequence ID" value="MFD0280861.1"/>
    <property type="molecule type" value="Genomic_DNA"/>
</dbReference>
<dbReference type="RefSeq" id="WP_381247919.1">
    <property type="nucleotide sequence ID" value="NZ_JBHTBI010000002.1"/>
</dbReference>
<protein>
    <recommendedName>
        <fullName evidence="4">Amino acid transporter</fullName>
    </recommendedName>
</protein>
<dbReference type="SUPFAM" id="SSF103473">
    <property type="entry name" value="MFS general substrate transporter"/>
    <property type="match status" value="1"/>
</dbReference>
<gene>
    <name evidence="2" type="ORF">ACFQZP_04085</name>
</gene>
<accession>A0ABW2V8I9</accession>
<keyword evidence="1" id="KW-0812">Transmembrane</keyword>
<dbReference type="Proteomes" id="UP001596957">
    <property type="component" value="Unassembled WGS sequence"/>
</dbReference>
<evidence type="ECO:0000313" key="2">
    <source>
        <dbReference type="EMBL" id="MFD0280861.1"/>
    </source>
</evidence>
<evidence type="ECO:0008006" key="4">
    <source>
        <dbReference type="Google" id="ProtNLM"/>
    </source>
</evidence>